<comment type="caution">
    <text evidence="2">The sequence shown here is derived from an EMBL/GenBank/DDBJ whole genome shotgun (WGS) entry which is preliminary data.</text>
</comment>
<dbReference type="EMBL" id="AZBU02000005">
    <property type="protein sequence ID" value="TKR77157.1"/>
    <property type="molecule type" value="Genomic_DNA"/>
</dbReference>
<sequence length="83" mass="9788">MCGPEKRDLVQAGTCKQQPKIEAEIREIHETSKHVCFVQMRPIWEERNWAAEVVKGFLKMPKKETSKQQSRQNESLCFHPTKY</sequence>
<reference evidence="2 3" key="1">
    <citation type="journal article" date="2015" name="Genome Biol.">
        <title>Comparative genomics of Steinernema reveals deeply conserved gene regulatory networks.</title>
        <authorList>
            <person name="Dillman A.R."/>
            <person name="Macchietto M."/>
            <person name="Porter C.F."/>
            <person name="Rogers A."/>
            <person name="Williams B."/>
            <person name="Antoshechkin I."/>
            <person name="Lee M.M."/>
            <person name="Goodwin Z."/>
            <person name="Lu X."/>
            <person name="Lewis E.E."/>
            <person name="Goodrich-Blair H."/>
            <person name="Stock S.P."/>
            <person name="Adams B.J."/>
            <person name="Sternberg P.W."/>
            <person name="Mortazavi A."/>
        </authorList>
    </citation>
    <scope>NUCLEOTIDE SEQUENCE [LARGE SCALE GENOMIC DNA]</scope>
    <source>
        <strain evidence="2 3">ALL</strain>
    </source>
</reference>
<protein>
    <submittedName>
        <fullName evidence="2">Uncharacterized protein</fullName>
    </submittedName>
</protein>
<evidence type="ECO:0000313" key="2">
    <source>
        <dbReference type="EMBL" id="TKR77157.1"/>
    </source>
</evidence>
<reference evidence="2 3" key="2">
    <citation type="journal article" date="2019" name="G3 (Bethesda)">
        <title>Hybrid Assembly of the Genome of the Entomopathogenic Nematode Steinernema carpocapsae Identifies the X-Chromosome.</title>
        <authorList>
            <person name="Serra L."/>
            <person name="Macchietto M."/>
            <person name="Macias-Munoz A."/>
            <person name="McGill C.J."/>
            <person name="Rodriguez I.M."/>
            <person name="Rodriguez B."/>
            <person name="Murad R."/>
            <person name="Mortazavi A."/>
        </authorList>
    </citation>
    <scope>NUCLEOTIDE SEQUENCE [LARGE SCALE GENOMIC DNA]</scope>
    <source>
        <strain evidence="2 3">ALL</strain>
    </source>
</reference>
<dbReference type="AlphaFoldDB" id="A0A4U5N3V9"/>
<dbReference type="Proteomes" id="UP000298663">
    <property type="component" value="Unassembled WGS sequence"/>
</dbReference>
<feature type="region of interest" description="Disordered" evidence="1">
    <location>
        <begin position="61"/>
        <end position="83"/>
    </location>
</feature>
<accession>A0A4U5N3V9</accession>
<gene>
    <name evidence="2" type="ORF">L596_018177</name>
</gene>
<evidence type="ECO:0000313" key="3">
    <source>
        <dbReference type="Proteomes" id="UP000298663"/>
    </source>
</evidence>
<organism evidence="2 3">
    <name type="scientific">Steinernema carpocapsae</name>
    <name type="common">Entomopathogenic nematode</name>
    <dbReference type="NCBI Taxonomy" id="34508"/>
    <lineage>
        <taxon>Eukaryota</taxon>
        <taxon>Metazoa</taxon>
        <taxon>Ecdysozoa</taxon>
        <taxon>Nematoda</taxon>
        <taxon>Chromadorea</taxon>
        <taxon>Rhabditida</taxon>
        <taxon>Tylenchina</taxon>
        <taxon>Panagrolaimomorpha</taxon>
        <taxon>Strongyloidoidea</taxon>
        <taxon>Steinernematidae</taxon>
        <taxon>Steinernema</taxon>
    </lineage>
</organism>
<evidence type="ECO:0000256" key="1">
    <source>
        <dbReference type="SAM" id="MobiDB-lite"/>
    </source>
</evidence>
<proteinExistence type="predicted"/>
<name>A0A4U5N3V9_STECR</name>
<keyword evidence="3" id="KW-1185">Reference proteome</keyword>